<feature type="transmembrane region" description="Helical" evidence="1">
    <location>
        <begin position="44"/>
        <end position="64"/>
    </location>
</feature>
<evidence type="ECO:0000256" key="1">
    <source>
        <dbReference type="SAM" id="Phobius"/>
    </source>
</evidence>
<keyword evidence="1" id="KW-0472">Membrane</keyword>
<feature type="transmembrane region" description="Helical" evidence="1">
    <location>
        <begin position="99"/>
        <end position="116"/>
    </location>
</feature>
<dbReference type="RefSeq" id="WP_306761463.1">
    <property type="nucleotide sequence ID" value="NZ_CP118224.1"/>
</dbReference>
<protein>
    <submittedName>
        <fullName evidence="3">Tripartite tricarboxylate transporter TctB family protein</fullName>
    </submittedName>
</protein>
<reference evidence="3 4" key="1">
    <citation type="submission" date="2023-02" db="EMBL/GenBank/DDBJ databases">
        <title>Complete genome sequence of a novel bacterium Oceanimonas sp. NTOU-MSR1 isolated from marine coast sediment.</title>
        <authorList>
            <person name="Yang H.-T."/>
            <person name="Chen Y.-L."/>
            <person name="Ho Y.-N."/>
        </authorList>
    </citation>
    <scope>NUCLEOTIDE SEQUENCE [LARGE SCALE GENOMIC DNA]</scope>
    <source>
        <strain evidence="3 4">NTOU-MSR1</strain>
    </source>
</reference>
<evidence type="ECO:0000313" key="3">
    <source>
        <dbReference type="EMBL" id="WMC10261.1"/>
    </source>
</evidence>
<dbReference type="AlphaFoldDB" id="A0AA50KLC6"/>
<dbReference type="Proteomes" id="UP001223802">
    <property type="component" value="Chromosome"/>
</dbReference>
<keyword evidence="4" id="KW-1185">Reference proteome</keyword>
<sequence>MSKLIHTLGSDRFFALLLITASAILYALIGGLDEPGSPGELAASTYPRILLLCLMLFSLVLILKPNRSDADRIAHFPLKGLSVIAVIAGYIALVDLVGYFVLTPALLLVLPLLAGFRNLRLIMISVCGVTAALYGIFDLVLNIPLPAGFLGD</sequence>
<evidence type="ECO:0000259" key="2">
    <source>
        <dbReference type="Pfam" id="PF07331"/>
    </source>
</evidence>
<keyword evidence="1" id="KW-1133">Transmembrane helix</keyword>
<accession>A0AA50KLC6</accession>
<dbReference type="EMBL" id="CP118224">
    <property type="protein sequence ID" value="WMC10261.1"/>
    <property type="molecule type" value="Genomic_DNA"/>
</dbReference>
<dbReference type="KEGG" id="ope:PU634_14425"/>
<keyword evidence="1" id="KW-0812">Transmembrane</keyword>
<organism evidence="3 4">
    <name type="scientific">Oceanimonas pelagia</name>
    <dbReference type="NCBI Taxonomy" id="3028314"/>
    <lineage>
        <taxon>Bacteria</taxon>
        <taxon>Pseudomonadati</taxon>
        <taxon>Pseudomonadota</taxon>
        <taxon>Gammaproteobacteria</taxon>
        <taxon>Aeromonadales</taxon>
        <taxon>Aeromonadaceae</taxon>
        <taxon>Oceanimonas</taxon>
    </lineage>
</organism>
<dbReference type="Pfam" id="PF07331">
    <property type="entry name" value="TctB"/>
    <property type="match status" value="1"/>
</dbReference>
<name>A0AA50KLC6_9GAMM</name>
<gene>
    <name evidence="3" type="ORF">PU634_14425</name>
</gene>
<feature type="transmembrane region" description="Helical" evidence="1">
    <location>
        <begin position="76"/>
        <end position="93"/>
    </location>
</feature>
<proteinExistence type="predicted"/>
<feature type="transmembrane region" description="Helical" evidence="1">
    <location>
        <begin position="121"/>
        <end position="143"/>
    </location>
</feature>
<evidence type="ECO:0000313" key="4">
    <source>
        <dbReference type="Proteomes" id="UP001223802"/>
    </source>
</evidence>
<dbReference type="InterPro" id="IPR009936">
    <property type="entry name" value="DUF1468"/>
</dbReference>
<feature type="domain" description="DUF1468" evidence="2">
    <location>
        <begin position="13"/>
        <end position="146"/>
    </location>
</feature>
<feature type="transmembrane region" description="Helical" evidence="1">
    <location>
        <begin position="12"/>
        <end position="32"/>
    </location>
</feature>